<evidence type="ECO:0000256" key="1">
    <source>
        <dbReference type="SAM" id="Coils"/>
    </source>
</evidence>
<keyword evidence="1" id="KW-0175">Coiled coil</keyword>
<sequence length="114" mass="13574">MAFEEEGSVEKTTSSKITKSSNMTLQKAIEMGEYDPEYLATFPEWHELSRHMQFQYIREALDNRNKHLITQWAEINNMLDFRLKPNLAMALKNIEAQLKKLDKDKERLYLEYSK</sequence>
<organism evidence="3 4">
    <name type="scientific">Candidatus Woesebacteria bacterium RIFCSPHIGHO2_02_FULL_39_13</name>
    <dbReference type="NCBI Taxonomy" id="1802505"/>
    <lineage>
        <taxon>Bacteria</taxon>
        <taxon>Candidatus Woeseibacteriota</taxon>
    </lineage>
</organism>
<evidence type="ECO:0000313" key="4">
    <source>
        <dbReference type="Proteomes" id="UP000177169"/>
    </source>
</evidence>
<dbReference type="STRING" id="1802505.A3D01_02270"/>
<dbReference type="EMBL" id="MGGR01000013">
    <property type="protein sequence ID" value="OGM33773.1"/>
    <property type="molecule type" value="Genomic_DNA"/>
</dbReference>
<accession>A0A1F7Z2A8</accession>
<dbReference type="Proteomes" id="UP000177169">
    <property type="component" value="Unassembled WGS sequence"/>
</dbReference>
<protein>
    <submittedName>
        <fullName evidence="3">Uncharacterized protein</fullName>
    </submittedName>
</protein>
<comment type="caution">
    <text evidence="3">The sequence shown here is derived from an EMBL/GenBank/DDBJ whole genome shotgun (WGS) entry which is preliminary data.</text>
</comment>
<proteinExistence type="predicted"/>
<feature type="compositionally biased region" description="Low complexity" evidence="2">
    <location>
        <begin position="11"/>
        <end position="21"/>
    </location>
</feature>
<feature type="region of interest" description="Disordered" evidence="2">
    <location>
        <begin position="1"/>
        <end position="22"/>
    </location>
</feature>
<feature type="coiled-coil region" evidence="1">
    <location>
        <begin position="84"/>
        <end position="111"/>
    </location>
</feature>
<evidence type="ECO:0000313" key="3">
    <source>
        <dbReference type="EMBL" id="OGM33773.1"/>
    </source>
</evidence>
<gene>
    <name evidence="3" type="ORF">A3D01_02270</name>
</gene>
<reference evidence="3 4" key="1">
    <citation type="journal article" date="2016" name="Nat. Commun.">
        <title>Thousands of microbial genomes shed light on interconnected biogeochemical processes in an aquifer system.</title>
        <authorList>
            <person name="Anantharaman K."/>
            <person name="Brown C.T."/>
            <person name="Hug L.A."/>
            <person name="Sharon I."/>
            <person name="Castelle C.J."/>
            <person name="Probst A.J."/>
            <person name="Thomas B.C."/>
            <person name="Singh A."/>
            <person name="Wilkins M.J."/>
            <person name="Karaoz U."/>
            <person name="Brodie E.L."/>
            <person name="Williams K.H."/>
            <person name="Hubbard S.S."/>
            <person name="Banfield J.F."/>
        </authorList>
    </citation>
    <scope>NUCLEOTIDE SEQUENCE [LARGE SCALE GENOMIC DNA]</scope>
</reference>
<name>A0A1F7Z2A8_9BACT</name>
<evidence type="ECO:0000256" key="2">
    <source>
        <dbReference type="SAM" id="MobiDB-lite"/>
    </source>
</evidence>
<dbReference type="AlphaFoldDB" id="A0A1F7Z2A8"/>